<dbReference type="AlphaFoldDB" id="A0AA47EEX5"/>
<gene>
    <name evidence="1" type="ORF">LL038_15020</name>
</gene>
<proteinExistence type="predicted"/>
<sequence>MSKLKPGNLASTGGTYHFIKYYHILHITGGCQWKIYLNTYQVLEQIQNGRR</sequence>
<organism evidence="1 2">
    <name type="scientific">Clostridium estertheticum</name>
    <dbReference type="NCBI Taxonomy" id="238834"/>
    <lineage>
        <taxon>Bacteria</taxon>
        <taxon>Bacillati</taxon>
        <taxon>Bacillota</taxon>
        <taxon>Clostridia</taxon>
        <taxon>Eubacteriales</taxon>
        <taxon>Clostridiaceae</taxon>
        <taxon>Clostridium</taxon>
    </lineage>
</organism>
<evidence type="ECO:0000313" key="2">
    <source>
        <dbReference type="Proteomes" id="UP001164733"/>
    </source>
</evidence>
<evidence type="ECO:0000313" key="1">
    <source>
        <dbReference type="EMBL" id="WAG58951.1"/>
    </source>
</evidence>
<dbReference type="PROSITE" id="PS51257">
    <property type="entry name" value="PROKAR_LIPOPROTEIN"/>
    <property type="match status" value="1"/>
</dbReference>
<protein>
    <submittedName>
        <fullName evidence="1">Uncharacterized protein</fullName>
    </submittedName>
</protein>
<reference evidence="1" key="1">
    <citation type="submission" date="2021-11" db="EMBL/GenBank/DDBJ databases">
        <title>Clostridia strains as spoilage organisms.</title>
        <authorList>
            <person name="Wambui J."/>
            <person name="Stevens M.J.A."/>
            <person name="Stephan R."/>
        </authorList>
    </citation>
    <scope>NUCLEOTIDE SEQUENCE</scope>
    <source>
        <strain evidence="1">CF009</strain>
    </source>
</reference>
<accession>A0AA47EEX5</accession>
<dbReference type="EMBL" id="CP086239">
    <property type="protein sequence ID" value="WAG58951.1"/>
    <property type="molecule type" value="Genomic_DNA"/>
</dbReference>
<name>A0AA47EEX5_9CLOT</name>
<dbReference type="Proteomes" id="UP001164733">
    <property type="component" value="Chromosome"/>
</dbReference>